<feature type="transmembrane region" description="Helical" evidence="1">
    <location>
        <begin position="6"/>
        <end position="24"/>
    </location>
</feature>
<protein>
    <submittedName>
        <fullName evidence="2">Uncharacterized protein</fullName>
    </submittedName>
</protein>
<dbReference type="Proteomes" id="UP000052237">
    <property type="component" value="Unassembled WGS sequence"/>
</dbReference>
<evidence type="ECO:0000313" key="3">
    <source>
        <dbReference type="Proteomes" id="UP000052237"/>
    </source>
</evidence>
<keyword evidence="1" id="KW-0812">Transmembrane</keyword>
<dbReference type="AlphaFoldDB" id="A0A0S4SM74"/>
<gene>
    <name evidence="2" type="ORF">ERS686654_01767</name>
</gene>
<name>A0A0S4SM74_CAMHY</name>
<sequence>MNFLKFRIEFVMYLYFIVNLLLLAQTKNRQSR</sequence>
<keyword evidence="1" id="KW-1133">Transmembrane helix</keyword>
<reference evidence="2 3" key="1">
    <citation type="submission" date="2015-11" db="EMBL/GenBank/DDBJ databases">
        <authorList>
            <consortium name="Pathogen Informatics"/>
        </authorList>
    </citation>
    <scope>NUCLEOTIDE SEQUENCE [LARGE SCALE GENOMIC DNA]</scope>
    <source>
        <strain evidence="2 3">006A-0059</strain>
    </source>
</reference>
<proteinExistence type="predicted"/>
<dbReference type="EMBL" id="FAVB01000004">
    <property type="protein sequence ID" value="CUU87311.1"/>
    <property type="molecule type" value="Genomic_DNA"/>
</dbReference>
<accession>A0A0S4SM74</accession>
<organism evidence="2 3">
    <name type="scientific">Campylobacter hyointestinalis subsp. hyointestinalis</name>
    <dbReference type="NCBI Taxonomy" id="91352"/>
    <lineage>
        <taxon>Bacteria</taxon>
        <taxon>Pseudomonadati</taxon>
        <taxon>Campylobacterota</taxon>
        <taxon>Epsilonproteobacteria</taxon>
        <taxon>Campylobacterales</taxon>
        <taxon>Campylobacteraceae</taxon>
        <taxon>Campylobacter</taxon>
    </lineage>
</organism>
<comment type="caution">
    <text evidence="2">The sequence shown here is derived from an EMBL/GenBank/DDBJ whole genome shotgun (WGS) entry which is preliminary data.</text>
</comment>
<evidence type="ECO:0000313" key="2">
    <source>
        <dbReference type="EMBL" id="CUU87311.1"/>
    </source>
</evidence>
<keyword evidence="1" id="KW-0472">Membrane</keyword>
<keyword evidence="3" id="KW-1185">Reference proteome</keyword>
<evidence type="ECO:0000256" key="1">
    <source>
        <dbReference type="SAM" id="Phobius"/>
    </source>
</evidence>